<evidence type="ECO:0000256" key="13">
    <source>
        <dbReference type="ARBA" id="ARBA00023136"/>
    </source>
</evidence>
<keyword evidence="10" id="KW-0560">Oxidoreductase</keyword>
<dbReference type="GO" id="GO:0010277">
    <property type="term" value="F:chlorophyllide a oxygenase activity"/>
    <property type="evidence" value="ECO:0007669"/>
    <property type="project" value="InterPro"/>
</dbReference>
<feature type="transmembrane region" description="Helical" evidence="15">
    <location>
        <begin position="488"/>
        <end position="508"/>
    </location>
</feature>
<reference evidence="17" key="2">
    <citation type="submission" date="2021-12" db="EMBL/GenBank/DDBJ databases">
        <title>Resequencing data analysis of finger millet.</title>
        <authorList>
            <person name="Hatakeyama M."/>
            <person name="Aluri S."/>
            <person name="Balachadran M.T."/>
            <person name="Sivarajan S.R."/>
            <person name="Poveda L."/>
            <person name="Shimizu-Inatsugi R."/>
            <person name="Schlapbach R."/>
            <person name="Sreeman S.M."/>
            <person name="Shimizu K.K."/>
        </authorList>
    </citation>
    <scope>NUCLEOTIDE SEQUENCE</scope>
</reference>
<dbReference type="Proteomes" id="UP001054889">
    <property type="component" value="Unassembled WGS sequence"/>
</dbReference>
<evidence type="ECO:0000256" key="7">
    <source>
        <dbReference type="ARBA" id="ARBA00022723"/>
    </source>
</evidence>
<dbReference type="Gene3D" id="2.102.10.10">
    <property type="entry name" value="Rieske [2Fe-2S] iron-sulphur domain"/>
    <property type="match status" value="1"/>
</dbReference>
<keyword evidence="18" id="KW-1185">Reference proteome</keyword>
<feature type="region of interest" description="Disordered" evidence="14">
    <location>
        <begin position="27"/>
        <end position="75"/>
    </location>
</feature>
<comment type="caution">
    <text evidence="17">The sequence shown here is derived from an EMBL/GenBank/DDBJ whole genome shotgun (WGS) entry which is preliminary data.</text>
</comment>
<dbReference type="InterPro" id="IPR013626">
    <property type="entry name" value="PaO"/>
</dbReference>
<proteinExistence type="predicted"/>
<dbReference type="GO" id="GO:0009507">
    <property type="term" value="C:chloroplast"/>
    <property type="evidence" value="ECO:0007669"/>
    <property type="project" value="UniProtKB-SubCell"/>
</dbReference>
<evidence type="ECO:0000313" key="18">
    <source>
        <dbReference type="Proteomes" id="UP001054889"/>
    </source>
</evidence>
<evidence type="ECO:0000256" key="11">
    <source>
        <dbReference type="ARBA" id="ARBA00023004"/>
    </source>
</evidence>
<sequence length="522" mass="58292">MDPLSLLLPRASGPSLPLTSAAAAAPLNSGRLSNTRFAPQRRRRAARLPPPVSAVAADETPRSEQEPSPSPSGNDDAFDWLDQWYPFAPVCDLDPRAPHGKTVLGLSVVAWYDRGGAGGEWRVFDDACPHRLAPLSEGRVDDKGRLQCVYHGWCFDGVGACKFIPQAPALGPPVHKNSKACVASYPCVVQNNILWFFPRSEPEYKDVLQRKRPPYIAEIDDPEFVTSWSIRDLFYGYDILVENLMDPAHVPYAHKGLILEYDEEGGGPIKMKIVMASMDGFLTAQDQGSFQFIAPCTFYGSPFRQQPGAVQGKKKTPRFMLVFFCVPVASGRSRLIWAFPRNVGVWLDKIMPRWFYHISQNRVLDSDIYLLHVEERKFAAAGLDNWQKVCYVPTSSDNMVIAFRNWFRKFCKNQIGWAVPQVGQLPPTPTKDKLMDRYWSHVAQCTSCSAALKAMKALEVALQVASVAVIGFLAVAKGTLITSTVQRATIVSVAVLCFAASRWLGIFIEKSFYFQDYIHAYK</sequence>
<evidence type="ECO:0000256" key="9">
    <source>
        <dbReference type="ARBA" id="ARBA00022989"/>
    </source>
</evidence>
<dbReference type="AlphaFoldDB" id="A0AAV5EK62"/>
<dbReference type="SUPFAM" id="SSF55961">
    <property type="entry name" value="Bet v1-like"/>
    <property type="match status" value="1"/>
</dbReference>
<feature type="domain" description="Rieske" evidence="16">
    <location>
        <begin position="85"/>
        <end position="196"/>
    </location>
</feature>
<accession>A0AAV5EK62</accession>
<dbReference type="GO" id="GO:0051537">
    <property type="term" value="F:2 iron, 2 sulfur cluster binding"/>
    <property type="evidence" value="ECO:0007669"/>
    <property type="project" value="UniProtKB-KW"/>
</dbReference>
<evidence type="ECO:0000256" key="1">
    <source>
        <dbReference type="ARBA" id="ARBA00004229"/>
    </source>
</evidence>
<gene>
    <name evidence="17" type="primary">gb10564</name>
    <name evidence="17" type="ORF">PR202_gb10564</name>
</gene>
<dbReference type="InterPro" id="IPR017941">
    <property type="entry name" value="Rieske_2Fe-2S"/>
</dbReference>
<evidence type="ECO:0000313" key="17">
    <source>
        <dbReference type="EMBL" id="GJN22954.1"/>
    </source>
</evidence>
<keyword evidence="5 15" id="KW-0812">Transmembrane</keyword>
<evidence type="ECO:0000256" key="6">
    <source>
        <dbReference type="ARBA" id="ARBA00022714"/>
    </source>
</evidence>
<protein>
    <recommendedName>
        <fullName evidence="16">Rieske domain-containing protein</fullName>
    </recommendedName>
</protein>
<comment type="subcellular location">
    <subcellularLocation>
        <location evidence="2">Membrane</location>
    </subcellularLocation>
    <subcellularLocation>
        <location evidence="1">Plastid</location>
        <location evidence="1">Chloroplast</location>
    </subcellularLocation>
</comment>
<evidence type="ECO:0000256" key="2">
    <source>
        <dbReference type="ARBA" id="ARBA00004370"/>
    </source>
</evidence>
<keyword evidence="7" id="KW-0479">Metal-binding</keyword>
<evidence type="ECO:0000256" key="3">
    <source>
        <dbReference type="ARBA" id="ARBA00022528"/>
    </source>
</evidence>
<dbReference type="EMBL" id="BQKI01000076">
    <property type="protein sequence ID" value="GJN22954.1"/>
    <property type="molecule type" value="Genomic_DNA"/>
</dbReference>
<dbReference type="GO" id="GO:0016020">
    <property type="term" value="C:membrane"/>
    <property type="evidence" value="ECO:0007669"/>
    <property type="project" value="UniProtKB-SubCell"/>
</dbReference>
<evidence type="ECO:0000256" key="4">
    <source>
        <dbReference type="ARBA" id="ARBA00022640"/>
    </source>
</evidence>
<dbReference type="InterPro" id="IPR050584">
    <property type="entry name" value="Cholesterol_7-desaturase"/>
</dbReference>
<dbReference type="SUPFAM" id="SSF50022">
    <property type="entry name" value="ISP domain"/>
    <property type="match status" value="1"/>
</dbReference>
<dbReference type="Pfam" id="PF08417">
    <property type="entry name" value="PaO"/>
    <property type="match status" value="1"/>
</dbReference>
<evidence type="ECO:0000256" key="5">
    <source>
        <dbReference type="ARBA" id="ARBA00022692"/>
    </source>
</evidence>
<dbReference type="InterPro" id="IPR036922">
    <property type="entry name" value="Rieske_2Fe-2S_sf"/>
</dbReference>
<feature type="transmembrane region" description="Helical" evidence="15">
    <location>
        <begin position="457"/>
        <end position="476"/>
    </location>
</feature>
<evidence type="ECO:0000256" key="14">
    <source>
        <dbReference type="SAM" id="MobiDB-lite"/>
    </source>
</evidence>
<dbReference type="PROSITE" id="PS51296">
    <property type="entry name" value="RIESKE"/>
    <property type="match status" value="1"/>
</dbReference>
<evidence type="ECO:0000259" key="16">
    <source>
        <dbReference type="PROSITE" id="PS51296"/>
    </source>
</evidence>
<dbReference type="PANTHER" id="PTHR21266">
    <property type="entry name" value="IRON-SULFUR DOMAIN CONTAINING PROTEIN"/>
    <property type="match status" value="1"/>
</dbReference>
<dbReference type="Pfam" id="PF00355">
    <property type="entry name" value="Rieske"/>
    <property type="match status" value="1"/>
</dbReference>
<dbReference type="PANTHER" id="PTHR21266:SF32">
    <property type="entry name" value="CHOLESTEROL 7-DESATURASE NVD"/>
    <property type="match status" value="1"/>
</dbReference>
<keyword evidence="13 15" id="KW-0472">Membrane</keyword>
<name>A0AAV5EK62_ELECO</name>
<keyword evidence="4" id="KW-0934">Plastid</keyword>
<dbReference type="Gene3D" id="3.90.380.10">
    <property type="entry name" value="Naphthalene 1,2-dioxygenase Alpha Subunit, Chain A, domain 1"/>
    <property type="match status" value="1"/>
</dbReference>
<evidence type="ECO:0000256" key="8">
    <source>
        <dbReference type="ARBA" id="ARBA00022946"/>
    </source>
</evidence>
<dbReference type="GO" id="GO:0046872">
    <property type="term" value="F:metal ion binding"/>
    <property type="evidence" value="ECO:0007669"/>
    <property type="project" value="UniProtKB-KW"/>
</dbReference>
<evidence type="ECO:0000256" key="12">
    <source>
        <dbReference type="ARBA" id="ARBA00023014"/>
    </source>
</evidence>
<reference evidence="17" key="1">
    <citation type="journal article" date="2018" name="DNA Res.">
        <title>Multiple hybrid de novo genome assembly of finger millet, an orphan allotetraploid crop.</title>
        <authorList>
            <person name="Hatakeyama M."/>
            <person name="Aluri S."/>
            <person name="Balachadran M.T."/>
            <person name="Sivarajan S.R."/>
            <person name="Patrignani A."/>
            <person name="Gruter S."/>
            <person name="Poveda L."/>
            <person name="Shimizu-Inatsugi R."/>
            <person name="Baeten J."/>
            <person name="Francoijs K.J."/>
            <person name="Nataraja K.N."/>
            <person name="Reddy Y.A.N."/>
            <person name="Phadnis S."/>
            <person name="Ravikumar R.L."/>
            <person name="Schlapbach R."/>
            <person name="Sreeman S.M."/>
            <person name="Shimizu K.K."/>
        </authorList>
    </citation>
    <scope>NUCLEOTIDE SEQUENCE</scope>
</reference>
<keyword evidence="9 15" id="KW-1133">Transmembrane helix</keyword>
<keyword evidence="6" id="KW-0001">2Fe-2S</keyword>
<keyword evidence="11" id="KW-0408">Iron</keyword>
<dbReference type="CDD" id="cd03480">
    <property type="entry name" value="Rieske_RO_Alpha_PaO"/>
    <property type="match status" value="1"/>
</dbReference>
<evidence type="ECO:0000256" key="10">
    <source>
        <dbReference type="ARBA" id="ARBA00023002"/>
    </source>
</evidence>
<organism evidence="17 18">
    <name type="scientific">Eleusine coracana subsp. coracana</name>
    <dbReference type="NCBI Taxonomy" id="191504"/>
    <lineage>
        <taxon>Eukaryota</taxon>
        <taxon>Viridiplantae</taxon>
        <taxon>Streptophyta</taxon>
        <taxon>Embryophyta</taxon>
        <taxon>Tracheophyta</taxon>
        <taxon>Spermatophyta</taxon>
        <taxon>Magnoliopsida</taxon>
        <taxon>Liliopsida</taxon>
        <taxon>Poales</taxon>
        <taxon>Poaceae</taxon>
        <taxon>PACMAD clade</taxon>
        <taxon>Chloridoideae</taxon>
        <taxon>Cynodonteae</taxon>
        <taxon>Eleusininae</taxon>
        <taxon>Eleusine</taxon>
    </lineage>
</organism>
<keyword evidence="3" id="KW-0150">Chloroplast</keyword>
<evidence type="ECO:0000256" key="15">
    <source>
        <dbReference type="SAM" id="Phobius"/>
    </source>
</evidence>
<keyword evidence="12" id="KW-0411">Iron-sulfur</keyword>
<keyword evidence="8" id="KW-0809">Transit peptide</keyword>